<gene>
    <name evidence="2" type="ORF">CKAN_01365900</name>
</gene>
<dbReference type="Proteomes" id="UP000283530">
    <property type="component" value="Unassembled WGS sequence"/>
</dbReference>
<dbReference type="PANTHER" id="PTHR45432:SF2">
    <property type="entry name" value="CHAPERONE PROTEIN DNAJ 11, CHLOROPLASTIC"/>
    <property type="match status" value="1"/>
</dbReference>
<dbReference type="OrthoDB" id="445556at2759"/>
<dbReference type="PROSITE" id="PS00636">
    <property type="entry name" value="DNAJ_1"/>
    <property type="match status" value="1"/>
</dbReference>
<sequence>MSGSLAFTSTVRFSTSTPHSRRIQSRPRFTILSLASSTVGTRKAANLYEVLRVEKTASPIEIKTAYRSLAKRFHPDVGSDGRDFMEIHEAYATLSDPTARALYDHSIGSMRQFAEFAENRLRTRRWETDQCW</sequence>
<dbReference type="PRINTS" id="PR00625">
    <property type="entry name" value="JDOMAIN"/>
</dbReference>
<comment type="caution">
    <text evidence="2">The sequence shown here is derived from an EMBL/GenBank/DDBJ whole genome shotgun (WGS) entry which is preliminary data.</text>
</comment>
<proteinExistence type="predicted"/>
<dbReference type="PANTHER" id="PTHR45432">
    <property type="entry name" value="CHAPERONE PROTEIN DNAJ 11, CHLOROPLASTIC-LIKE"/>
    <property type="match status" value="1"/>
</dbReference>
<dbReference type="PROSITE" id="PS50076">
    <property type="entry name" value="DNAJ_2"/>
    <property type="match status" value="1"/>
</dbReference>
<dbReference type="InterPro" id="IPR001623">
    <property type="entry name" value="DnaJ_domain"/>
</dbReference>
<accession>A0A443P1Y8</accession>
<dbReference type="SMART" id="SM00271">
    <property type="entry name" value="DnaJ"/>
    <property type="match status" value="1"/>
</dbReference>
<keyword evidence="3" id="KW-1185">Reference proteome</keyword>
<evidence type="ECO:0000313" key="3">
    <source>
        <dbReference type="Proteomes" id="UP000283530"/>
    </source>
</evidence>
<dbReference type="EMBL" id="QPKB01000005">
    <property type="protein sequence ID" value="RWR84830.1"/>
    <property type="molecule type" value="Genomic_DNA"/>
</dbReference>
<evidence type="ECO:0000259" key="1">
    <source>
        <dbReference type="PROSITE" id="PS50076"/>
    </source>
</evidence>
<dbReference type="CDD" id="cd06257">
    <property type="entry name" value="DnaJ"/>
    <property type="match status" value="1"/>
</dbReference>
<evidence type="ECO:0000313" key="2">
    <source>
        <dbReference type="EMBL" id="RWR84830.1"/>
    </source>
</evidence>
<dbReference type="STRING" id="337451.A0A443P1Y8"/>
<dbReference type="Gene3D" id="1.10.287.110">
    <property type="entry name" value="DnaJ domain"/>
    <property type="match status" value="1"/>
</dbReference>
<dbReference type="Pfam" id="PF00226">
    <property type="entry name" value="DnaJ"/>
    <property type="match status" value="1"/>
</dbReference>
<organism evidence="2 3">
    <name type="scientific">Cinnamomum micranthum f. kanehirae</name>
    <dbReference type="NCBI Taxonomy" id="337451"/>
    <lineage>
        <taxon>Eukaryota</taxon>
        <taxon>Viridiplantae</taxon>
        <taxon>Streptophyta</taxon>
        <taxon>Embryophyta</taxon>
        <taxon>Tracheophyta</taxon>
        <taxon>Spermatophyta</taxon>
        <taxon>Magnoliopsida</taxon>
        <taxon>Magnoliidae</taxon>
        <taxon>Laurales</taxon>
        <taxon>Lauraceae</taxon>
        <taxon>Cinnamomum</taxon>
    </lineage>
</organism>
<dbReference type="InterPro" id="IPR036869">
    <property type="entry name" value="J_dom_sf"/>
</dbReference>
<dbReference type="InterPro" id="IPR018253">
    <property type="entry name" value="DnaJ_domain_CS"/>
</dbReference>
<name>A0A443P1Y8_9MAGN</name>
<protein>
    <submittedName>
        <fullName evidence="2">DnaJ domain-containing protein</fullName>
    </submittedName>
</protein>
<dbReference type="AlphaFoldDB" id="A0A443P1Y8"/>
<reference evidence="2 3" key="1">
    <citation type="journal article" date="2019" name="Nat. Plants">
        <title>Stout camphor tree genome fills gaps in understanding of flowering plant genome evolution.</title>
        <authorList>
            <person name="Chaw S.M."/>
            <person name="Liu Y.C."/>
            <person name="Wu Y.W."/>
            <person name="Wang H.Y."/>
            <person name="Lin C.I."/>
            <person name="Wu C.S."/>
            <person name="Ke H.M."/>
            <person name="Chang L.Y."/>
            <person name="Hsu C.Y."/>
            <person name="Yang H.T."/>
            <person name="Sudianto E."/>
            <person name="Hsu M.H."/>
            <person name="Wu K.P."/>
            <person name="Wang L.N."/>
            <person name="Leebens-Mack J.H."/>
            <person name="Tsai I.J."/>
        </authorList>
    </citation>
    <scope>NUCLEOTIDE SEQUENCE [LARGE SCALE GENOMIC DNA]</scope>
    <source>
        <strain evidence="3">cv. Chaw 1501</strain>
        <tissue evidence="2">Young leaves</tissue>
    </source>
</reference>
<feature type="domain" description="J" evidence="1">
    <location>
        <begin position="46"/>
        <end position="107"/>
    </location>
</feature>
<dbReference type="SUPFAM" id="SSF46565">
    <property type="entry name" value="Chaperone J-domain"/>
    <property type="match status" value="1"/>
</dbReference>